<accession>A0A2T4A354</accession>
<name>A0A2T4A354_TRIHA</name>
<proteinExistence type="predicted"/>
<sequence>MQLSGITVLGFLATAAFATHNPGQSCSGSGYDCSNDFRSIVVCNGAQWVTAAACPSACCAWPAGTLAPFCSC</sequence>
<feature type="chain" id="PRO_5015543433" description="Carbohydrate-binding module family 19 domain-containing protein" evidence="1">
    <location>
        <begin position="19"/>
        <end position="72"/>
    </location>
</feature>
<dbReference type="EMBL" id="KZ679686">
    <property type="protein sequence ID" value="PTB51479.1"/>
    <property type="molecule type" value="Genomic_DNA"/>
</dbReference>
<feature type="signal peptide" evidence="1">
    <location>
        <begin position="1"/>
        <end position="18"/>
    </location>
</feature>
<dbReference type="GeneID" id="36633089"/>
<dbReference type="AlphaFoldDB" id="A0A2T4A354"/>
<evidence type="ECO:0000313" key="2">
    <source>
        <dbReference type="EMBL" id="PTB51479.1"/>
    </source>
</evidence>
<protein>
    <recommendedName>
        <fullName evidence="4">Carbohydrate-binding module family 19 domain-containing protein</fullName>
    </recommendedName>
</protein>
<evidence type="ECO:0008006" key="4">
    <source>
        <dbReference type="Google" id="ProtNLM"/>
    </source>
</evidence>
<keyword evidence="1" id="KW-0732">Signal</keyword>
<evidence type="ECO:0000313" key="3">
    <source>
        <dbReference type="Proteomes" id="UP000241690"/>
    </source>
</evidence>
<organism evidence="2 3">
    <name type="scientific">Trichoderma harzianum CBS 226.95</name>
    <dbReference type="NCBI Taxonomy" id="983964"/>
    <lineage>
        <taxon>Eukaryota</taxon>
        <taxon>Fungi</taxon>
        <taxon>Dikarya</taxon>
        <taxon>Ascomycota</taxon>
        <taxon>Pezizomycotina</taxon>
        <taxon>Sordariomycetes</taxon>
        <taxon>Hypocreomycetidae</taxon>
        <taxon>Hypocreales</taxon>
        <taxon>Hypocreaceae</taxon>
        <taxon>Trichoderma</taxon>
    </lineage>
</organism>
<gene>
    <name evidence="2" type="ORF">M431DRAFT_93744</name>
</gene>
<dbReference type="RefSeq" id="XP_024771156.1">
    <property type="nucleotide sequence ID" value="XM_024924506.1"/>
</dbReference>
<dbReference type="Proteomes" id="UP000241690">
    <property type="component" value="Unassembled WGS sequence"/>
</dbReference>
<evidence type="ECO:0000256" key="1">
    <source>
        <dbReference type="SAM" id="SignalP"/>
    </source>
</evidence>
<keyword evidence="3" id="KW-1185">Reference proteome</keyword>
<reference evidence="2 3" key="1">
    <citation type="submission" date="2016-07" db="EMBL/GenBank/DDBJ databases">
        <title>Multiple horizontal gene transfer events from other fungi enriched the ability of initially mycotrophic Trichoderma (Ascomycota) to feed on dead plant biomass.</title>
        <authorList>
            <consortium name="DOE Joint Genome Institute"/>
            <person name="Aerts A."/>
            <person name="Atanasova L."/>
            <person name="Chenthamara K."/>
            <person name="Zhang J."/>
            <person name="Grujic M."/>
            <person name="Henrissat B."/>
            <person name="Kuo A."/>
            <person name="Salamov A."/>
            <person name="Lipzen A."/>
            <person name="Labutti K."/>
            <person name="Barry K."/>
            <person name="Miao Y."/>
            <person name="Rahimi M.J."/>
            <person name="Shen Q."/>
            <person name="Grigoriev I.V."/>
            <person name="Kubicek C.P."/>
            <person name="Druzhinina I.S."/>
        </authorList>
    </citation>
    <scope>NUCLEOTIDE SEQUENCE [LARGE SCALE GENOMIC DNA]</scope>
    <source>
        <strain evidence="2 3">CBS 226.95</strain>
    </source>
</reference>